<dbReference type="PANTHER" id="PTHR10791:SF236">
    <property type="entry name" value="BIDIRECTIONAL SUGAR TRANSPORTER SWEET8"/>
    <property type="match status" value="1"/>
</dbReference>
<comment type="subcellular location">
    <subcellularLocation>
        <location evidence="1">Endomembrane system</location>
        <topology evidence="1">Multi-pass membrane protein</topology>
    </subcellularLocation>
</comment>
<keyword evidence="7 9" id="KW-1133">Transmembrane helix</keyword>
<sequence>QFTSAFLFLAPVTTIWKIYKRKDVEDFSPNPYLAGIMNCLMWIYYGLPLVTGNNILVIIINTFGLLMEILYVCIYLWYSKSNKQRMSVLWKVGVIAVVFALIVGFEMGFTHKGSTRLLAGGIQSTIFSICLYAMPLDIMRTVIKTRSVEYLPILLCIAGFLNGIDWSIYAFFSKTIDPFILIANGLGAILGAIQIILYLMYRNSTPIKDEKPTGQKQVEISSIDSIV</sequence>
<reference evidence="10 11" key="1">
    <citation type="submission" date="2020-06" db="EMBL/GenBank/DDBJ databases">
        <title>Transcriptomic and genomic resources for Thalictrum thalictroides and T. hernandezii: Facilitating candidate gene discovery in an emerging model plant lineage.</title>
        <authorList>
            <person name="Arias T."/>
            <person name="Riano-Pachon D.M."/>
            <person name="Di Stilio V.S."/>
        </authorList>
    </citation>
    <scope>NUCLEOTIDE SEQUENCE [LARGE SCALE GENOMIC DNA]</scope>
    <source>
        <strain evidence="11">cv. WT478/WT964</strain>
        <tissue evidence="10">Leaves</tissue>
    </source>
</reference>
<evidence type="ECO:0000256" key="4">
    <source>
        <dbReference type="ARBA" id="ARBA00022597"/>
    </source>
</evidence>
<dbReference type="AlphaFoldDB" id="A0A7J6XE68"/>
<evidence type="ECO:0000256" key="8">
    <source>
        <dbReference type="ARBA" id="ARBA00023136"/>
    </source>
</evidence>
<dbReference type="InterPro" id="IPR004316">
    <property type="entry name" value="SWEET_rpt"/>
</dbReference>
<dbReference type="Gene3D" id="1.20.1280.290">
    <property type="match status" value="2"/>
</dbReference>
<keyword evidence="3" id="KW-0813">Transport</keyword>
<dbReference type="GO" id="GO:0051119">
    <property type="term" value="F:sugar transmembrane transporter activity"/>
    <property type="evidence" value="ECO:0007669"/>
    <property type="project" value="InterPro"/>
</dbReference>
<keyword evidence="4 10" id="KW-0762">Sugar transport</keyword>
<dbReference type="FunFam" id="1.20.1280.290:FF:000002">
    <property type="entry name" value="Bidirectional sugar transporter SWEET"/>
    <property type="match status" value="1"/>
</dbReference>
<evidence type="ECO:0000256" key="1">
    <source>
        <dbReference type="ARBA" id="ARBA00004127"/>
    </source>
</evidence>
<evidence type="ECO:0000256" key="9">
    <source>
        <dbReference type="SAM" id="Phobius"/>
    </source>
</evidence>
<dbReference type="OrthoDB" id="409725at2759"/>
<accession>A0A7J6XE68</accession>
<dbReference type="Proteomes" id="UP000554482">
    <property type="component" value="Unassembled WGS sequence"/>
</dbReference>
<evidence type="ECO:0000313" key="10">
    <source>
        <dbReference type="EMBL" id="KAF5208106.1"/>
    </source>
</evidence>
<evidence type="ECO:0000313" key="11">
    <source>
        <dbReference type="Proteomes" id="UP000554482"/>
    </source>
</evidence>
<feature type="transmembrane region" description="Helical" evidence="9">
    <location>
        <begin position="178"/>
        <end position="201"/>
    </location>
</feature>
<evidence type="ECO:0000256" key="3">
    <source>
        <dbReference type="ARBA" id="ARBA00022448"/>
    </source>
</evidence>
<dbReference type="FunFam" id="1.20.1280.290:FF:000001">
    <property type="entry name" value="Bidirectional sugar transporter SWEET"/>
    <property type="match status" value="1"/>
</dbReference>
<evidence type="ECO:0000256" key="5">
    <source>
        <dbReference type="ARBA" id="ARBA00022692"/>
    </source>
</evidence>
<keyword evidence="11" id="KW-1185">Reference proteome</keyword>
<dbReference type="InterPro" id="IPR047664">
    <property type="entry name" value="SWEET"/>
</dbReference>
<proteinExistence type="inferred from homology"/>
<feature type="non-terminal residue" evidence="10">
    <location>
        <position position="1"/>
    </location>
</feature>
<comment type="similarity">
    <text evidence="2">Belongs to the SWEET sugar transporter family.</text>
</comment>
<keyword evidence="5 9" id="KW-0812">Transmembrane</keyword>
<protein>
    <submittedName>
        <fullName evidence="10">Bidirectional sugar transporter sweet6a</fullName>
    </submittedName>
</protein>
<comment type="caution">
    <text evidence="10">The sequence shown here is derived from an EMBL/GenBank/DDBJ whole genome shotgun (WGS) entry which is preliminary data.</text>
</comment>
<feature type="transmembrane region" description="Helical" evidence="9">
    <location>
        <begin position="150"/>
        <end position="172"/>
    </location>
</feature>
<dbReference type="GO" id="GO:0016020">
    <property type="term" value="C:membrane"/>
    <property type="evidence" value="ECO:0007669"/>
    <property type="project" value="InterPro"/>
</dbReference>
<dbReference type="Pfam" id="PF03083">
    <property type="entry name" value="MtN3_slv"/>
    <property type="match status" value="2"/>
</dbReference>
<dbReference type="GO" id="GO:0012505">
    <property type="term" value="C:endomembrane system"/>
    <property type="evidence" value="ECO:0007669"/>
    <property type="project" value="UniProtKB-SubCell"/>
</dbReference>
<feature type="transmembrane region" description="Helical" evidence="9">
    <location>
        <begin position="30"/>
        <end position="49"/>
    </location>
</feature>
<keyword evidence="8 9" id="KW-0472">Membrane</keyword>
<gene>
    <name evidence="10" type="ORF">FRX31_002306</name>
</gene>
<name>A0A7J6XE68_THATH</name>
<feature type="transmembrane region" description="Helical" evidence="9">
    <location>
        <begin position="55"/>
        <end position="76"/>
    </location>
</feature>
<dbReference type="EMBL" id="JABWDY010000441">
    <property type="protein sequence ID" value="KAF5208106.1"/>
    <property type="molecule type" value="Genomic_DNA"/>
</dbReference>
<evidence type="ECO:0000256" key="2">
    <source>
        <dbReference type="ARBA" id="ARBA00007809"/>
    </source>
</evidence>
<feature type="transmembrane region" description="Helical" evidence="9">
    <location>
        <begin position="117"/>
        <end position="138"/>
    </location>
</feature>
<evidence type="ECO:0000256" key="6">
    <source>
        <dbReference type="ARBA" id="ARBA00022737"/>
    </source>
</evidence>
<organism evidence="10 11">
    <name type="scientific">Thalictrum thalictroides</name>
    <name type="common">Rue-anemone</name>
    <name type="synonym">Anemone thalictroides</name>
    <dbReference type="NCBI Taxonomy" id="46969"/>
    <lineage>
        <taxon>Eukaryota</taxon>
        <taxon>Viridiplantae</taxon>
        <taxon>Streptophyta</taxon>
        <taxon>Embryophyta</taxon>
        <taxon>Tracheophyta</taxon>
        <taxon>Spermatophyta</taxon>
        <taxon>Magnoliopsida</taxon>
        <taxon>Ranunculales</taxon>
        <taxon>Ranunculaceae</taxon>
        <taxon>Thalictroideae</taxon>
        <taxon>Thalictrum</taxon>
    </lineage>
</organism>
<dbReference type="PANTHER" id="PTHR10791">
    <property type="entry name" value="RAG1-ACTIVATING PROTEIN 1"/>
    <property type="match status" value="1"/>
</dbReference>
<feature type="transmembrane region" description="Helical" evidence="9">
    <location>
        <begin position="88"/>
        <end position="105"/>
    </location>
</feature>
<evidence type="ECO:0000256" key="7">
    <source>
        <dbReference type="ARBA" id="ARBA00022989"/>
    </source>
</evidence>
<keyword evidence="6" id="KW-0677">Repeat</keyword>